<keyword evidence="1" id="KW-0378">Hydrolase</keyword>
<dbReference type="SFLD" id="SFLDG01129">
    <property type="entry name" value="C1.5:_HAD__Beta-PGM__Phosphata"/>
    <property type="match status" value="1"/>
</dbReference>
<dbReference type="InterPro" id="IPR041492">
    <property type="entry name" value="HAD_2"/>
</dbReference>
<dbReference type="GO" id="GO:0008967">
    <property type="term" value="F:phosphoglycolate phosphatase activity"/>
    <property type="evidence" value="ECO:0007669"/>
    <property type="project" value="UniProtKB-EC"/>
</dbReference>
<dbReference type="Proteomes" id="UP000001188">
    <property type="component" value="Chromosome"/>
</dbReference>
<organism evidence="1 2">
    <name type="scientific">Xanthomonas campestris pv. campestris (strain B100)</name>
    <dbReference type="NCBI Taxonomy" id="509169"/>
    <lineage>
        <taxon>Bacteria</taxon>
        <taxon>Pseudomonadati</taxon>
        <taxon>Pseudomonadota</taxon>
        <taxon>Gammaproteobacteria</taxon>
        <taxon>Lysobacterales</taxon>
        <taxon>Lysobacteraceae</taxon>
        <taxon>Xanthomonas</taxon>
    </lineage>
</organism>
<dbReference type="HOGENOM" id="CLU_045011_19_3_6"/>
<dbReference type="PANTHER" id="PTHR43434:SF13">
    <property type="entry name" value="PHOSPHOGLYCOLATE PHOSPHATASE"/>
    <property type="match status" value="1"/>
</dbReference>
<dbReference type="EC" id="3.1.3.18" evidence="1"/>
<dbReference type="GO" id="GO:0006281">
    <property type="term" value="P:DNA repair"/>
    <property type="evidence" value="ECO:0007669"/>
    <property type="project" value="TreeGrafter"/>
</dbReference>
<dbReference type="PANTHER" id="PTHR43434">
    <property type="entry name" value="PHOSPHOGLYCOLATE PHOSPHATASE"/>
    <property type="match status" value="1"/>
</dbReference>
<name>B0RN98_XANCB</name>
<accession>B0RN98</accession>
<sequence length="239" mass="25788">MTPSPARTRGDVCACGERVPARTLGRQYPYIAMPALIIFDFDGTLADSFGFFLSTQRTLAARHGFRAAEAHEVDAARRLTTRELLKHSGLRSWRVPLVAADFIRLMRAAPPPALFPGVDAALRALHASGTRLALVSSNSVDNVQRALGAELSALFAVFEGGAHLLGKHRALRRVLRATGHTAAQAIYVGDQVADWEAAQVLGLPFAAVAWGYAHPDVFMQLPNTHLIEEVEGLIALPGH</sequence>
<dbReference type="Gene3D" id="1.10.150.240">
    <property type="entry name" value="Putative phosphatase, domain 2"/>
    <property type="match status" value="1"/>
</dbReference>
<dbReference type="InterPro" id="IPR023198">
    <property type="entry name" value="PGP-like_dom2"/>
</dbReference>
<evidence type="ECO:0000313" key="2">
    <source>
        <dbReference type="Proteomes" id="UP000001188"/>
    </source>
</evidence>
<dbReference type="KEGG" id="xca:xcc-b100_0598"/>
<dbReference type="InterPro" id="IPR023214">
    <property type="entry name" value="HAD_sf"/>
</dbReference>
<evidence type="ECO:0000313" key="1">
    <source>
        <dbReference type="EMBL" id="CAP49933.1"/>
    </source>
</evidence>
<dbReference type="InterPro" id="IPR036412">
    <property type="entry name" value="HAD-like_sf"/>
</dbReference>
<dbReference type="CDD" id="cd04303">
    <property type="entry name" value="HAD_PGPase"/>
    <property type="match status" value="1"/>
</dbReference>
<dbReference type="EMBL" id="AM920689">
    <property type="protein sequence ID" value="CAP49933.1"/>
    <property type="molecule type" value="Genomic_DNA"/>
</dbReference>
<dbReference type="AlphaFoldDB" id="B0RN98"/>
<reference evidence="1 2" key="1">
    <citation type="journal article" date="2008" name="J. Biotechnol.">
        <title>The genome of Xanthomonas campestris pv. campestris B100 and its use for the reconstruction of metabolic pathways involved in xanthan biosynthesis.</title>
        <authorList>
            <person name="Vorholter F.J."/>
            <person name="Schneiker S."/>
            <person name="Goesmann A."/>
            <person name="Krause L."/>
            <person name="Bekel T."/>
            <person name="Kaiser O."/>
            <person name="Linke B."/>
            <person name="Patschkowski T."/>
            <person name="Ruckert C."/>
            <person name="Schmid J."/>
            <person name="Sidhu V.K."/>
            <person name="Sieber V."/>
            <person name="Tauch A."/>
            <person name="Watt S.A."/>
            <person name="Weisshaar B."/>
            <person name="Becker A."/>
            <person name="Niehaus K."/>
            <person name="Puhler A."/>
        </authorList>
    </citation>
    <scope>NUCLEOTIDE SEQUENCE [LARGE SCALE GENOMIC DNA]</scope>
    <source>
        <strain evidence="1 2">B100</strain>
    </source>
</reference>
<dbReference type="GO" id="GO:0005829">
    <property type="term" value="C:cytosol"/>
    <property type="evidence" value="ECO:0007669"/>
    <property type="project" value="TreeGrafter"/>
</dbReference>
<dbReference type="Pfam" id="PF13419">
    <property type="entry name" value="HAD_2"/>
    <property type="match status" value="1"/>
</dbReference>
<gene>
    <name evidence="1" type="primary">gph1</name>
    <name evidence="1" type="ORF">XCCB100_0598</name>
</gene>
<protein>
    <submittedName>
        <fullName evidence="1">Phosphoglycolate phosphatase</fullName>
        <ecNumber evidence="1">3.1.3.18</ecNumber>
    </submittedName>
</protein>
<dbReference type="Gene3D" id="3.40.50.1000">
    <property type="entry name" value="HAD superfamily/HAD-like"/>
    <property type="match status" value="1"/>
</dbReference>
<dbReference type="SFLD" id="SFLDS00003">
    <property type="entry name" value="Haloacid_Dehalogenase"/>
    <property type="match status" value="1"/>
</dbReference>
<dbReference type="SUPFAM" id="SSF56784">
    <property type="entry name" value="HAD-like"/>
    <property type="match status" value="1"/>
</dbReference>
<dbReference type="InterPro" id="IPR050155">
    <property type="entry name" value="HAD-like_hydrolase_sf"/>
</dbReference>
<proteinExistence type="predicted"/>